<feature type="compositionally biased region" description="Basic and acidic residues" evidence="1">
    <location>
        <begin position="90"/>
        <end position="102"/>
    </location>
</feature>
<feature type="compositionally biased region" description="Gly residues" evidence="1">
    <location>
        <begin position="78"/>
        <end position="87"/>
    </location>
</feature>
<feature type="region of interest" description="Disordered" evidence="1">
    <location>
        <begin position="1"/>
        <end position="23"/>
    </location>
</feature>
<name>A0A388MDA2_CHABU</name>
<evidence type="ECO:0000313" key="2">
    <source>
        <dbReference type="EMBL" id="GBG92462.1"/>
    </source>
</evidence>
<feature type="compositionally biased region" description="Basic residues" evidence="1">
    <location>
        <begin position="136"/>
        <end position="162"/>
    </location>
</feature>
<sequence>MAILSPVSGEDPGATSSFPAKFPSKFPAKVQQIRSAGSALPSEGGSFEKWSAQAAPLLSVHVSAVVPLRGGGEDEGEGGGGGGGGGGGRRRGDGRRARRREEGEWEEGGQGAAAKVFSFFATWRRGDDDAPDSSGRRKKMNKSKSAKRRGGKRGANNKRGRKKEWSPALLNRKVLCNLLWVHLCIAAVLAVFMTVQQSVITTKAIAITQICADWSTLSTWRYWTAMTHADIMNDFIKLFHVRRKSDSLLNLFRFQMLAGSPNWSPEFLPNVYFLEVLNSAKRLQYEMQFGLSVVGEDHIPVPYQAGERYAPLHFFRAKDFDKQGVDFFRGTRCALAAEFITYAINIINLLQPPPSVPKGVQHFLIVHPITQIFVVPFVLKDAIRTA</sequence>
<dbReference type="Proteomes" id="UP000265515">
    <property type="component" value="Unassembled WGS sequence"/>
</dbReference>
<protein>
    <recommendedName>
        <fullName evidence="4">CHASE domain-containing protein</fullName>
    </recommendedName>
</protein>
<keyword evidence="3" id="KW-1185">Reference proteome</keyword>
<feature type="region of interest" description="Disordered" evidence="1">
    <location>
        <begin position="69"/>
        <end position="111"/>
    </location>
</feature>
<organism evidence="2 3">
    <name type="scientific">Chara braunii</name>
    <name type="common">Braun's stonewort</name>
    <dbReference type="NCBI Taxonomy" id="69332"/>
    <lineage>
        <taxon>Eukaryota</taxon>
        <taxon>Viridiplantae</taxon>
        <taxon>Streptophyta</taxon>
        <taxon>Charophyceae</taxon>
        <taxon>Charales</taxon>
        <taxon>Characeae</taxon>
        <taxon>Chara</taxon>
    </lineage>
</organism>
<dbReference type="AlphaFoldDB" id="A0A388MDA2"/>
<reference evidence="2 3" key="1">
    <citation type="journal article" date="2018" name="Cell">
        <title>The Chara Genome: Secondary Complexity and Implications for Plant Terrestrialization.</title>
        <authorList>
            <person name="Nishiyama T."/>
            <person name="Sakayama H."/>
            <person name="Vries J.D."/>
            <person name="Buschmann H."/>
            <person name="Saint-Marcoux D."/>
            <person name="Ullrich K.K."/>
            <person name="Haas F.B."/>
            <person name="Vanderstraeten L."/>
            <person name="Becker D."/>
            <person name="Lang D."/>
            <person name="Vosolsobe S."/>
            <person name="Rombauts S."/>
            <person name="Wilhelmsson P.K.I."/>
            <person name="Janitza P."/>
            <person name="Kern R."/>
            <person name="Heyl A."/>
            <person name="Rumpler F."/>
            <person name="Villalobos L.I.A.C."/>
            <person name="Clay J.M."/>
            <person name="Skokan R."/>
            <person name="Toyoda A."/>
            <person name="Suzuki Y."/>
            <person name="Kagoshima H."/>
            <person name="Schijlen E."/>
            <person name="Tajeshwar N."/>
            <person name="Catarino B."/>
            <person name="Hetherington A.J."/>
            <person name="Saltykova A."/>
            <person name="Bonnot C."/>
            <person name="Breuninger H."/>
            <person name="Symeonidi A."/>
            <person name="Radhakrishnan G.V."/>
            <person name="Van Nieuwerburgh F."/>
            <person name="Deforce D."/>
            <person name="Chang C."/>
            <person name="Karol K.G."/>
            <person name="Hedrich R."/>
            <person name="Ulvskov P."/>
            <person name="Glockner G."/>
            <person name="Delwiche C.F."/>
            <person name="Petrasek J."/>
            <person name="Van de Peer Y."/>
            <person name="Friml J."/>
            <person name="Beilby M."/>
            <person name="Dolan L."/>
            <person name="Kohara Y."/>
            <person name="Sugano S."/>
            <person name="Fujiyama A."/>
            <person name="Delaux P.-M."/>
            <person name="Quint M."/>
            <person name="TheiBen G."/>
            <person name="Hagemann M."/>
            <person name="Harholt J."/>
            <person name="Dunand C."/>
            <person name="Zachgo S."/>
            <person name="Langdale J."/>
            <person name="Maumus F."/>
            <person name="Straeten D.V.D."/>
            <person name="Gould S.B."/>
            <person name="Rensing S.A."/>
        </authorList>
    </citation>
    <scope>NUCLEOTIDE SEQUENCE [LARGE SCALE GENOMIC DNA]</scope>
    <source>
        <strain evidence="2 3">S276</strain>
    </source>
</reference>
<gene>
    <name evidence="2" type="ORF">CBR_g55543</name>
</gene>
<proteinExistence type="predicted"/>
<accession>A0A388MDA2</accession>
<evidence type="ECO:0000256" key="1">
    <source>
        <dbReference type="SAM" id="MobiDB-lite"/>
    </source>
</evidence>
<dbReference type="Gramene" id="GBG92462">
    <property type="protein sequence ID" value="GBG92462"/>
    <property type="gene ID" value="CBR_g55543"/>
</dbReference>
<feature type="region of interest" description="Disordered" evidence="1">
    <location>
        <begin position="127"/>
        <end position="163"/>
    </location>
</feature>
<dbReference type="EMBL" id="BFEA01001063">
    <property type="protein sequence ID" value="GBG92462.1"/>
    <property type="molecule type" value="Genomic_DNA"/>
</dbReference>
<evidence type="ECO:0008006" key="4">
    <source>
        <dbReference type="Google" id="ProtNLM"/>
    </source>
</evidence>
<comment type="caution">
    <text evidence="2">The sequence shown here is derived from an EMBL/GenBank/DDBJ whole genome shotgun (WGS) entry which is preliminary data.</text>
</comment>
<evidence type="ECO:0000313" key="3">
    <source>
        <dbReference type="Proteomes" id="UP000265515"/>
    </source>
</evidence>